<feature type="domain" description="Pyridine nucleotide-disulphide oxidoreductase dimerisation" evidence="15">
    <location>
        <begin position="452"/>
        <end position="555"/>
    </location>
</feature>
<dbReference type="Pfam" id="PF07992">
    <property type="entry name" value="Pyr_redox_2"/>
    <property type="match status" value="1"/>
</dbReference>
<dbReference type="GO" id="GO:0005829">
    <property type="term" value="C:cytosol"/>
    <property type="evidence" value="ECO:0007669"/>
    <property type="project" value="TreeGrafter"/>
</dbReference>
<comment type="similarity">
    <text evidence="1 14">Belongs to the class-I pyridine nucleotide-disulfide oxidoreductase family.</text>
</comment>
<evidence type="ECO:0000256" key="3">
    <source>
        <dbReference type="ARBA" id="ARBA00012607"/>
    </source>
</evidence>
<evidence type="ECO:0000259" key="16">
    <source>
        <dbReference type="Pfam" id="PF07992"/>
    </source>
</evidence>
<keyword evidence="4 14" id="KW-0285">Flavoprotein</keyword>
<feature type="binding site" evidence="12">
    <location>
        <position position="338"/>
    </location>
    <ligand>
        <name>FAD</name>
        <dbReference type="ChEBI" id="CHEBI:57692"/>
    </ligand>
</feature>
<evidence type="ECO:0000313" key="18">
    <source>
        <dbReference type="Proteomes" id="UP000822688"/>
    </source>
</evidence>
<keyword evidence="5 12" id="KW-0274">FAD</keyword>
<dbReference type="GO" id="GO:0034599">
    <property type="term" value="P:cellular response to oxidative stress"/>
    <property type="evidence" value="ECO:0007669"/>
    <property type="project" value="TreeGrafter"/>
</dbReference>
<accession>A0A8T0J4Y5</accession>
<dbReference type="PRINTS" id="PR00368">
    <property type="entry name" value="FADPNR"/>
</dbReference>
<feature type="binding site" evidence="12">
    <location>
        <begin position="175"/>
        <end position="177"/>
    </location>
    <ligand>
        <name>FAD</name>
        <dbReference type="ChEBI" id="CHEBI:57692"/>
    </ligand>
</feature>
<evidence type="ECO:0000256" key="13">
    <source>
        <dbReference type="PIRSR" id="PIRSR000350-4"/>
    </source>
</evidence>
<evidence type="ECO:0000256" key="5">
    <source>
        <dbReference type="ARBA" id="ARBA00022827"/>
    </source>
</evidence>
<evidence type="ECO:0000256" key="11">
    <source>
        <dbReference type="PIRSR" id="PIRSR000350-2"/>
    </source>
</evidence>
<comment type="cofactor">
    <cofactor evidence="12">
        <name>FAD</name>
        <dbReference type="ChEBI" id="CHEBI:57692"/>
    </cofactor>
    <text evidence="12">Binds 1 FAD per subunit.</text>
</comment>
<evidence type="ECO:0000256" key="14">
    <source>
        <dbReference type="RuleBase" id="RU003691"/>
    </source>
</evidence>
<keyword evidence="7 14" id="KW-0560">Oxidoreductase</keyword>
<evidence type="ECO:0000256" key="7">
    <source>
        <dbReference type="ARBA" id="ARBA00023002"/>
    </source>
</evidence>
<feature type="binding site" evidence="12">
    <location>
        <begin position="210"/>
        <end position="217"/>
    </location>
    <ligand>
        <name>NAD(+)</name>
        <dbReference type="ChEBI" id="CHEBI:57540"/>
    </ligand>
</feature>
<evidence type="ECO:0000256" key="1">
    <source>
        <dbReference type="ARBA" id="ARBA00007532"/>
    </source>
</evidence>
<evidence type="ECO:0000256" key="8">
    <source>
        <dbReference type="ARBA" id="ARBA00023157"/>
    </source>
</evidence>
<dbReference type="GO" id="GO:0004362">
    <property type="term" value="F:glutathione-disulfide reductase (NADPH) activity"/>
    <property type="evidence" value="ECO:0007669"/>
    <property type="project" value="UniProtKB-EC"/>
</dbReference>
<dbReference type="PIRSF" id="PIRSF000350">
    <property type="entry name" value="Mercury_reductase_MerA"/>
    <property type="match status" value="1"/>
</dbReference>
<dbReference type="GO" id="GO:0050660">
    <property type="term" value="F:flavin adenine dinucleotide binding"/>
    <property type="evidence" value="ECO:0007669"/>
    <property type="project" value="InterPro"/>
</dbReference>
<dbReference type="Pfam" id="PF02852">
    <property type="entry name" value="Pyr_redox_dim"/>
    <property type="match status" value="1"/>
</dbReference>
<dbReference type="EMBL" id="CM026421">
    <property type="protein sequence ID" value="KAG0590687.1"/>
    <property type="molecule type" value="Genomic_DNA"/>
</dbReference>
<dbReference type="GO" id="GO:0005739">
    <property type="term" value="C:mitochondrion"/>
    <property type="evidence" value="ECO:0007669"/>
    <property type="project" value="TreeGrafter"/>
</dbReference>
<dbReference type="PANTHER" id="PTHR42737">
    <property type="entry name" value="GLUTATHIONE REDUCTASE"/>
    <property type="match status" value="1"/>
</dbReference>
<dbReference type="AlphaFoldDB" id="A0A8T0J4Y5"/>
<organism evidence="17 18">
    <name type="scientific">Ceratodon purpureus</name>
    <name type="common">Fire moss</name>
    <name type="synonym">Dicranum purpureum</name>
    <dbReference type="NCBI Taxonomy" id="3225"/>
    <lineage>
        <taxon>Eukaryota</taxon>
        <taxon>Viridiplantae</taxon>
        <taxon>Streptophyta</taxon>
        <taxon>Embryophyta</taxon>
        <taxon>Bryophyta</taxon>
        <taxon>Bryophytina</taxon>
        <taxon>Bryopsida</taxon>
        <taxon>Dicranidae</taxon>
        <taxon>Pseudoditrichales</taxon>
        <taxon>Ditrichaceae</taxon>
        <taxon>Ceratodon</taxon>
    </lineage>
</organism>
<protein>
    <recommendedName>
        <fullName evidence="3">glutathione-disulfide reductase</fullName>
        <ecNumber evidence="3">1.8.1.7</ecNumber>
    </recommendedName>
</protein>
<comment type="subunit">
    <text evidence="2">Homodimer.</text>
</comment>
<evidence type="ECO:0000259" key="15">
    <source>
        <dbReference type="Pfam" id="PF02852"/>
    </source>
</evidence>
<evidence type="ECO:0000256" key="9">
    <source>
        <dbReference type="ARBA" id="ARBA00023284"/>
    </source>
</evidence>
<dbReference type="GO" id="GO:0006749">
    <property type="term" value="P:glutathione metabolic process"/>
    <property type="evidence" value="ECO:0007669"/>
    <property type="project" value="TreeGrafter"/>
</dbReference>
<keyword evidence="12" id="KW-0520">NAD</keyword>
<sequence length="571" mass="61875">MPRTFPQPQQEDLHGDNGPGAVDYEYDLFVIGAGSGGVRASRTAAGFGAKVAICELPFSPISTEVTGGLGGTCVLRGCVPKKILMYASAFSAEFQDSKEFGWNKNGDITFDWKHLIANKTKEISRLNGVYKKLLSGSKVDIYEGAAKIIDLHTVEVQEIGGNSKRYSTKRILVATGSRAVLLDIPGKELAITSDEGLSLEEFPKRVVIVGGGYIAVEFAGIYGGMGADVNVFYRKPYPLAGFDEEMSTHVANNLEGRGIKCHPHTNIVKLEKVAGGIKATSNTGEEYEADAVMFAVGRKPTTKNIGLENVGVELSATGAIKVDEYSRTNVPSIWAIGDVTNRMNLTPVAIMEAMCFAKTEFAGNPTKPDYVNIASAVFWWVLPPMHLDKEVTAFRFVMIVRYSMCALNFLEHATVDQCMLLLLLKNVNLYHISVIFHKLTLGRKLTCDVSGSQPPLSVVGLTEEQAIKRVKNDILVYVSSFNPMKNTISGRNEKSVMKIIVDVKTDKVLGAAVLGPDAAEIIQGVAIALKSGATKAQFDDTVGIHPTAAEELVTMRTATRRVTPKGEVFKV</sequence>
<keyword evidence="6" id="KW-0521">NADP</keyword>
<dbReference type="SUPFAM" id="SSF51905">
    <property type="entry name" value="FAD/NAD(P)-binding domain"/>
    <property type="match status" value="1"/>
</dbReference>
<dbReference type="InterPro" id="IPR001100">
    <property type="entry name" value="Pyr_nuc-diS_OxRdtase"/>
</dbReference>
<dbReference type="InterPro" id="IPR023753">
    <property type="entry name" value="FAD/NAD-binding_dom"/>
</dbReference>
<gene>
    <name evidence="17" type="ORF">KC19_1G119500</name>
</gene>
<dbReference type="PRINTS" id="PR00411">
    <property type="entry name" value="PNDRDTASEI"/>
</dbReference>
<feature type="binding site" evidence="12">
    <location>
        <position position="82"/>
    </location>
    <ligand>
        <name>FAD</name>
        <dbReference type="ChEBI" id="CHEBI:57692"/>
    </ligand>
</feature>
<comment type="caution">
    <text evidence="17">The sequence shown here is derived from an EMBL/GenBank/DDBJ whole genome shotgun (WGS) entry which is preliminary data.</text>
</comment>
<dbReference type="SUPFAM" id="SSF55424">
    <property type="entry name" value="FAD/NAD-linked reductases, dimerisation (C-terminal) domain"/>
    <property type="match status" value="1"/>
</dbReference>
<evidence type="ECO:0000256" key="10">
    <source>
        <dbReference type="ARBA" id="ARBA00049142"/>
    </source>
</evidence>
<keyword evidence="18" id="KW-1185">Reference proteome</keyword>
<name>A0A8T0J4Y5_CERPU</name>
<feature type="disulfide bond" description="Redox-active" evidence="13">
    <location>
        <begin position="73"/>
        <end position="78"/>
    </location>
</feature>
<feature type="binding site" evidence="12">
    <location>
        <position position="297"/>
    </location>
    <ligand>
        <name>NAD(+)</name>
        <dbReference type="ChEBI" id="CHEBI:57540"/>
    </ligand>
</feature>
<dbReference type="InterPro" id="IPR012999">
    <property type="entry name" value="Pyr_OxRdtase_I_AS"/>
</dbReference>
<keyword evidence="9 14" id="KW-0676">Redox-active center</keyword>
<evidence type="ECO:0000256" key="2">
    <source>
        <dbReference type="ARBA" id="ARBA00011738"/>
    </source>
</evidence>
<proteinExistence type="inferred from homology"/>
<dbReference type="Gene3D" id="3.30.390.30">
    <property type="match status" value="1"/>
</dbReference>
<feature type="domain" description="FAD/NAD(P)-binding" evidence="16">
    <location>
        <begin position="26"/>
        <end position="353"/>
    </location>
</feature>
<evidence type="ECO:0000313" key="17">
    <source>
        <dbReference type="EMBL" id="KAG0590687.1"/>
    </source>
</evidence>
<comment type="catalytic activity">
    <reaction evidence="10">
        <text>2 glutathione + NADP(+) = glutathione disulfide + NADPH + H(+)</text>
        <dbReference type="Rhea" id="RHEA:11740"/>
        <dbReference type="ChEBI" id="CHEBI:15378"/>
        <dbReference type="ChEBI" id="CHEBI:57783"/>
        <dbReference type="ChEBI" id="CHEBI:57925"/>
        <dbReference type="ChEBI" id="CHEBI:58297"/>
        <dbReference type="ChEBI" id="CHEBI:58349"/>
        <dbReference type="EC" id="1.8.1.7"/>
    </reaction>
</comment>
<evidence type="ECO:0000256" key="12">
    <source>
        <dbReference type="PIRSR" id="PIRSR000350-3"/>
    </source>
</evidence>
<dbReference type="PANTHER" id="PTHR42737:SF2">
    <property type="entry name" value="GLUTATHIONE REDUCTASE"/>
    <property type="match status" value="1"/>
</dbReference>
<reference evidence="17" key="1">
    <citation type="submission" date="2020-06" db="EMBL/GenBank/DDBJ databases">
        <title>WGS assembly of Ceratodon purpureus strain R40.</title>
        <authorList>
            <person name="Carey S.B."/>
            <person name="Jenkins J."/>
            <person name="Shu S."/>
            <person name="Lovell J.T."/>
            <person name="Sreedasyam A."/>
            <person name="Maumus F."/>
            <person name="Tiley G.P."/>
            <person name="Fernandez-Pozo N."/>
            <person name="Barry K."/>
            <person name="Chen C."/>
            <person name="Wang M."/>
            <person name="Lipzen A."/>
            <person name="Daum C."/>
            <person name="Saski C.A."/>
            <person name="Payton A.C."/>
            <person name="Mcbreen J.C."/>
            <person name="Conrad R.E."/>
            <person name="Kollar L.M."/>
            <person name="Olsson S."/>
            <person name="Huttunen S."/>
            <person name="Landis J.B."/>
            <person name="Wickett N.J."/>
            <person name="Johnson M.G."/>
            <person name="Rensing S.A."/>
            <person name="Grimwood J."/>
            <person name="Schmutz J."/>
            <person name="Mcdaniel S.F."/>
        </authorList>
    </citation>
    <scope>NUCLEOTIDE SEQUENCE</scope>
    <source>
        <strain evidence="17">R40</strain>
    </source>
</reference>
<dbReference type="Proteomes" id="UP000822688">
    <property type="component" value="Chromosome 1"/>
</dbReference>
<dbReference type="InterPro" id="IPR004099">
    <property type="entry name" value="Pyr_nucl-diS_OxRdtase_dimer"/>
</dbReference>
<keyword evidence="8" id="KW-1015">Disulfide bond</keyword>
<evidence type="ECO:0000256" key="4">
    <source>
        <dbReference type="ARBA" id="ARBA00022630"/>
    </source>
</evidence>
<dbReference type="GO" id="GO:0045454">
    <property type="term" value="P:cell redox homeostasis"/>
    <property type="evidence" value="ECO:0007669"/>
    <property type="project" value="InterPro"/>
</dbReference>
<dbReference type="EC" id="1.8.1.7" evidence="3"/>
<dbReference type="Gene3D" id="3.50.50.60">
    <property type="entry name" value="FAD/NAD(P)-binding domain"/>
    <property type="match status" value="1"/>
</dbReference>
<keyword evidence="12" id="KW-0547">Nucleotide-binding</keyword>
<dbReference type="InterPro" id="IPR036188">
    <property type="entry name" value="FAD/NAD-bd_sf"/>
</dbReference>
<dbReference type="InterPro" id="IPR046952">
    <property type="entry name" value="GSHR/TRXR-like"/>
</dbReference>
<dbReference type="InterPro" id="IPR016156">
    <property type="entry name" value="FAD/NAD-linked_Rdtase_dimer_sf"/>
</dbReference>
<evidence type="ECO:0000256" key="6">
    <source>
        <dbReference type="ARBA" id="ARBA00022857"/>
    </source>
</evidence>
<dbReference type="FunFam" id="3.50.50.60:FF:000051">
    <property type="entry name" value="Glutathione reductase"/>
    <property type="match status" value="1"/>
</dbReference>
<dbReference type="PROSITE" id="PS00076">
    <property type="entry name" value="PYRIDINE_REDOX_1"/>
    <property type="match status" value="1"/>
</dbReference>
<feature type="active site" description="Proton acceptor" evidence="11">
    <location>
        <position position="545"/>
    </location>
</feature>